<reference evidence="1" key="1">
    <citation type="submission" date="2019-11" db="EMBL/GenBank/DDBJ databases">
        <title>Characterization of Clostridium perfringens isolates from swine manure treated agricultural soils.</title>
        <authorList>
            <person name="Wushke S.T."/>
        </authorList>
    </citation>
    <scope>NUCLEOTIDE SEQUENCE</scope>
    <source>
        <strain evidence="1">X94</strain>
    </source>
</reference>
<evidence type="ECO:0000313" key="1">
    <source>
        <dbReference type="EMBL" id="MDZ4910889.1"/>
    </source>
</evidence>
<sequence length="121" mass="13023">VMEYANNAYKTAGMSANEYMSTITGFSASLLQGLGGDTKKAAEIGNLAVTDMADNANKMGTAIENIQNAYQGFAKQNYTMLDNLKLGYGGTKTEMQRLLADAQKLTGVKYNISNFNDVIEA</sequence>
<proteinExistence type="predicted"/>
<comment type="caution">
    <text evidence="1">The sequence shown here is derived from an EMBL/GenBank/DDBJ whole genome shotgun (WGS) entry which is preliminary data.</text>
</comment>
<accession>A0AAW9I4X7</accession>
<protein>
    <submittedName>
        <fullName evidence="1">Phage tail tape measure protein</fullName>
    </submittedName>
</protein>
<feature type="non-terminal residue" evidence="1">
    <location>
        <position position="1"/>
    </location>
</feature>
<evidence type="ECO:0000313" key="2">
    <source>
        <dbReference type="Proteomes" id="UP001288778"/>
    </source>
</evidence>
<dbReference type="AlphaFoldDB" id="A0AAW9I4X7"/>
<gene>
    <name evidence="1" type="ORF">GNF68_18220</name>
</gene>
<dbReference type="Proteomes" id="UP001288778">
    <property type="component" value="Unassembled WGS sequence"/>
</dbReference>
<name>A0AAW9I4X7_CLOPF</name>
<dbReference type="EMBL" id="WNUI01000880">
    <property type="protein sequence ID" value="MDZ4910889.1"/>
    <property type="molecule type" value="Genomic_DNA"/>
</dbReference>
<feature type="non-terminal residue" evidence="1">
    <location>
        <position position="121"/>
    </location>
</feature>
<organism evidence="1 2">
    <name type="scientific">Clostridium perfringens</name>
    <dbReference type="NCBI Taxonomy" id="1502"/>
    <lineage>
        <taxon>Bacteria</taxon>
        <taxon>Bacillati</taxon>
        <taxon>Bacillota</taxon>
        <taxon>Clostridia</taxon>
        <taxon>Eubacteriales</taxon>
        <taxon>Clostridiaceae</taxon>
        <taxon>Clostridium</taxon>
    </lineage>
</organism>